<dbReference type="Pfam" id="PF20431">
    <property type="entry name" value="E_motif"/>
    <property type="match status" value="1"/>
</dbReference>
<dbReference type="InterPro" id="IPR046960">
    <property type="entry name" value="PPR_At4g14850-like_plant"/>
</dbReference>
<keyword evidence="6" id="KW-1185">Reference proteome</keyword>
<organism evidence="5 6">
    <name type="scientific">Eragrostis curvula</name>
    <name type="common">weeping love grass</name>
    <dbReference type="NCBI Taxonomy" id="38414"/>
    <lineage>
        <taxon>Eukaryota</taxon>
        <taxon>Viridiplantae</taxon>
        <taxon>Streptophyta</taxon>
        <taxon>Embryophyta</taxon>
        <taxon>Tracheophyta</taxon>
        <taxon>Spermatophyta</taxon>
        <taxon>Magnoliopsida</taxon>
        <taxon>Liliopsida</taxon>
        <taxon>Poales</taxon>
        <taxon>Poaceae</taxon>
        <taxon>PACMAD clade</taxon>
        <taxon>Chloridoideae</taxon>
        <taxon>Eragrostideae</taxon>
        <taxon>Eragrostidinae</taxon>
        <taxon>Eragrostis</taxon>
    </lineage>
</organism>
<dbReference type="EMBL" id="RWGY01000854">
    <property type="protein sequence ID" value="TVT98458.1"/>
    <property type="molecule type" value="Genomic_DNA"/>
</dbReference>
<evidence type="ECO:0000313" key="5">
    <source>
        <dbReference type="EMBL" id="TVT98458.1"/>
    </source>
</evidence>
<dbReference type="PANTHER" id="PTHR47926:SF437">
    <property type="entry name" value="PENTACOTRIPEPTIDE-REPEAT REGION OF PRORP DOMAIN-CONTAINING PROTEIN"/>
    <property type="match status" value="1"/>
</dbReference>
<name>A0A5J9SI44_9POAL</name>
<gene>
    <name evidence="5" type="ORF">EJB05_56221</name>
</gene>
<keyword evidence="3" id="KW-0809">Transit peptide</keyword>
<evidence type="ECO:0000256" key="4">
    <source>
        <dbReference type="PROSITE-ProRule" id="PRU00708"/>
    </source>
</evidence>
<dbReference type="InterPro" id="IPR002885">
    <property type="entry name" value="PPR_rpt"/>
</dbReference>
<feature type="non-terminal residue" evidence="5">
    <location>
        <position position="1"/>
    </location>
</feature>
<dbReference type="InterPro" id="IPR011990">
    <property type="entry name" value="TPR-like_helical_dom_sf"/>
</dbReference>
<proteinExistence type="inferred from homology"/>
<protein>
    <recommendedName>
        <fullName evidence="7">Pentacotripeptide-repeat region of PRORP domain-containing protein</fullName>
    </recommendedName>
</protein>
<comment type="similarity">
    <text evidence="1">Belongs to the PPR family. PCMP-H subfamily.</text>
</comment>
<feature type="repeat" description="PPR" evidence="4">
    <location>
        <begin position="189"/>
        <end position="219"/>
    </location>
</feature>
<dbReference type="Proteomes" id="UP000324897">
    <property type="component" value="Unassembled WGS sequence"/>
</dbReference>
<accession>A0A5J9SI44</accession>
<dbReference type="Pfam" id="PF13041">
    <property type="entry name" value="PPR_2"/>
    <property type="match status" value="2"/>
</dbReference>
<keyword evidence="2" id="KW-0677">Repeat</keyword>
<evidence type="ECO:0000313" key="6">
    <source>
        <dbReference type="Proteomes" id="UP000324897"/>
    </source>
</evidence>
<dbReference type="GO" id="GO:0003723">
    <property type="term" value="F:RNA binding"/>
    <property type="evidence" value="ECO:0007669"/>
    <property type="project" value="InterPro"/>
</dbReference>
<feature type="repeat" description="PPR" evidence="4">
    <location>
        <begin position="330"/>
        <end position="364"/>
    </location>
</feature>
<evidence type="ECO:0000256" key="2">
    <source>
        <dbReference type="ARBA" id="ARBA00022737"/>
    </source>
</evidence>
<dbReference type="FunFam" id="1.25.40.10:FF:000333">
    <property type="entry name" value="Pentatricopeptide repeat-containing protein"/>
    <property type="match status" value="1"/>
</dbReference>
<evidence type="ECO:0000256" key="3">
    <source>
        <dbReference type="ARBA" id="ARBA00022946"/>
    </source>
</evidence>
<feature type="repeat" description="PPR" evidence="4">
    <location>
        <begin position="222"/>
        <end position="256"/>
    </location>
</feature>
<dbReference type="SUPFAM" id="SSF48452">
    <property type="entry name" value="TPR-like"/>
    <property type="match status" value="1"/>
</dbReference>
<dbReference type="PANTHER" id="PTHR47926">
    <property type="entry name" value="PENTATRICOPEPTIDE REPEAT-CONTAINING PROTEIN"/>
    <property type="match status" value="1"/>
</dbReference>
<dbReference type="OrthoDB" id="185373at2759"/>
<dbReference type="InterPro" id="IPR046848">
    <property type="entry name" value="E_motif"/>
</dbReference>
<dbReference type="PROSITE" id="PS51375">
    <property type="entry name" value="PPR"/>
    <property type="match status" value="4"/>
</dbReference>
<feature type="repeat" description="PPR" evidence="4">
    <location>
        <begin position="297"/>
        <end position="327"/>
    </location>
</feature>
<dbReference type="GO" id="GO:0009451">
    <property type="term" value="P:RNA modification"/>
    <property type="evidence" value="ECO:0007669"/>
    <property type="project" value="InterPro"/>
</dbReference>
<sequence>MAYPPPPQQQQLHVQPQGSKFHLQEQGRAKHDAASSSLIRCGLPADARGLRAVVKALSSSAAAAHEAKAVHAHAAKTGLDREPTVRNGLIALYLACGDRAAARALFAGFPDGLDRDVVSWTAMVTGHTKLGSPDEAAALFFAAMEADDPCVAVDAVAAAAGFAACAAVGDLALAREAHRRVAARNVALDVVAWNALLDMYAKCGDVATARRLFGRMPAAEKNVVTWNTMISALSRAGDHGEALALFRQMQREGCVRPDDATLAAVLGACARLGALDSGRWVHAYYTRGRHRRTAANGVVVCNALIDMYAKCGAVDDALAVFAGMAARRRDVYSYASMITGLATHGRAEHAMALFAAMRRAGVRPNGVALLGVLSACCHAGRVDEGLRLLRAMADEYGVAPGVEHYGCALDMLGRAGRLDEAEELVAAMPVPPDALVRGSLLAACRARGDVERAERVMRRMAAAEGPAGADAGDHVLMSNMYASSGRHGRAVRVRKQMRKKKIAKDPGCSLIEIDGVVHEFRAVPANSIR</sequence>
<dbReference type="Gene3D" id="1.25.40.10">
    <property type="entry name" value="Tetratricopeptide repeat domain"/>
    <property type="match status" value="3"/>
</dbReference>
<dbReference type="Pfam" id="PF01535">
    <property type="entry name" value="PPR"/>
    <property type="match status" value="4"/>
</dbReference>
<evidence type="ECO:0008006" key="7">
    <source>
        <dbReference type="Google" id="ProtNLM"/>
    </source>
</evidence>
<dbReference type="AlphaFoldDB" id="A0A5J9SI44"/>
<dbReference type="NCBIfam" id="TIGR00756">
    <property type="entry name" value="PPR"/>
    <property type="match status" value="5"/>
</dbReference>
<dbReference type="FunFam" id="1.25.40.10:FF:000989">
    <property type="entry name" value="Pentatricopeptide repeat-containing protein At1g31430"/>
    <property type="match status" value="1"/>
</dbReference>
<reference evidence="5 6" key="1">
    <citation type="journal article" date="2019" name="Sci. Rep.">
        <title>A high-quality genome of Eragrostis curvula grass provides insights into Poaceae evolution and supports new strategies to enhance forage quality.</title>
        <authorList>
            <person name="Carballo J."/>
            <person name="Santos B.A.C.M."/>
            <person name="Zappacosta D."/>
            <person name="Garbus I."/>
            <person name="Selva J.P."/>
            <person name="Gallo C.A."/>
            <person name="Diaz A."/>
            <person name="Albertini E."/>
            <person name="Caccamo M."/>
            <person name="Echenique V."/>
        </authorList>
    </citation>
    <scope>NUCLEOTIDE SEQUENCE [LARGE SCALE GENOMIC DNA]</scope>
    <source>
        <strain evidence="6">cv. Victoria</strain>
        <tissue evidence="5">Leaf</tissue>
    </source>
</reference>
<comment type="caution">
    <text evidence="5">The sequence shown here is derived from an EMBL/GenBank/DDBJ whole genome shotgun (WGS) entry which is preliminary data.</text>
</comment>
<evidence type="ECO:0000256" key="1">
    <source>
        <dbReference type="ARBA" id="ARBA00006643"/>
    </source>
</evidence>
<dbReference type="Gramene" id="TVT98458">
    <property type="protein sequence ID" value="TVT98458"/>
    <property type="gene ID" value="EJB05_56221"/>
</dbReference>